<reference evidence="3 4" key="1">
    <citation type="submission" date="2019-06" db="EMBL/GenBank/DDBJ databases">
        <title>Sequencing the genomes of 1000 actinobacteria strains.</title>
        <authorList>
            <person name="Klenk H.-P."/>
        </authorList>
    </citation>
    <scope>NUCLEOTIDE SEQUENCE [LARGE SCALE GENOMIC DNA]</scope>
    <source>
        <strain evidence="3 4">DSM 42059</strain>
    </source>
</reference>
<sequence>MFVEDTSGSPAIHETECTTCGEGPEPSVPDDVAVRHLWCAEHPARTGHTGFLALRVGLLRAVPVDEVRRPGAGGRLHGSAQPSAAPRPKR</sequence>
<protein>
    <recommendedName>
        <fullName evidence="2">DUF7848 domain-containing protein</fullName>
    </recommendedName>
</protein>
<dbReference type="EMBL" id="VIWW01000001">
    <property type="protein sequence ID" value="TWG03423.1"/>
    <property type="molecule type" value="Genomic_DNA"/>
</dbReference>
<evidence type="ECO:0000259" key="2">
    <source>
        <dbReference type="Pfam" id="PF25232"/>
    </source>
</evidence>
<organism evidence="3 4">
    <name type="scientific">Streptomyces brevispora</name>
    <dbReference type="NCBI Taxonomy" id="887462"/>
    <lineage>
        <taxon>Bacteria</taxon>
        <taxon>Bacillati</taxon>
        <taxon>Actinomycetota</taxon>
        <taxon>Actinomycetes</taxon>
        <taxon>Kitasatosporales</taxon>
        <taxon>Streptomycetaceae</taxon>
        <taxon>Streptomyces</taxon>
    </lineage>
</organism>
<dbReference type="InterPro" id="IPR057170">
    <property type="entry name" value="DUF7848"/>
</dbReference>
<dbReference type="Pfam" id="PF25232">
    <property type="entry name" value="DUF7848"/>
    <property type="match status" value="1"/>
</dbReference>
<dbReference type="Proteomes" id="UP000318186">
    <property type="component" value="Unassembled WGS sequence"/>
</dbReference>
<proteinExistence type="predicted"/>
<evidence type="ECO:0000256" key="1">
    <source>
        <dbReference type="SAM" id="MobiDB-lite"/>
    </source>
</evidence>
<feature type="region of interest" description="Disordered" evidence="1">
    <location>
        <begin position="68"/>
        <end position="90"/>
    </location>
</feature>
<gene>
    <name evidence="3" type="ORF">FHX80_111849</name>
</gene>
<feature type="region of interest" description="Disordered" evidence="1">
    <location>
        <begin position="1"/>
        <end position="28"/>
    </location>
</feature>
<accession>A0A561UVN1</accession>
<evidence type="ECO:0000313" key="3">
    <source>
        <dbReference type="EMBL" id="TWG03423.1"/>
    </source>
</evidence>
<dbReference type="AlphaFoldDB" id="A0A561UVN1"/>
<evidence type="ECO:0000313" key="4">
    <source>
        <dbReference type="Proteomes" id="UP000318186"/>
    </source>
</evidence>
<name>A0A561UVN1_9ACTN</name>
<feature type="domain" description="DUF7848" evidence="2">
    <location>
        <begin position="6"/>
        <end position="64"/>
    </location>
</feature>
<comment type="caution">
    <text evidence="3">The sequence shown here is derived from an EMBL/GenBank/DDBJ whole genome shotgun (WGS) entry which is preliminary data.</text>
</comment>